<name>A0A6A3D690_HIBSY</name>
<dbReference type="GO" id="GO:0000149">
    <property type="term" value="F:SNARE binding"/>
    <property type="evidence" value="ECO:0007669"/>
    <property type="project" value="TreeGrafter"/>
</dbReference>
<dbReference type="AlphaFoldDB" id="A0A6A3D690"/>
<comment type="caution">
    <text evidence="3">The sequence shown here is derived from an EMBL/GenBank/DDBJ whole genome shotgun (WGS) entry which is preliminary data.</text>
</comment>
<sequence length="523" mass="57610">MPSSSQHGFRRAIVALKDPTMVGLARVNSGHQEVEIAVVKATVRKRFQRRNMSGVALKSLIIIHRILRHDPSFHQELVNIKRWVQEYALYLEERSVCYNVLRYDVDKDQSRNGRLDTTDLLDQLPVLQELLGRLLNCKIAGESIKLYIAIIDGVLNLVDKYFEMQRDHALRALEIYKKAGEQAAQLSEFFEICGGLHYGQGQKYLKIKPVEAEEGAPPTESPAPVPDLLSGDIQNNGAQETTDSSLNQASSDTRKAVANLDIGDLISFDEPSEESSELIDNNPLALAIVESEHPPYAENVESSAPASTGWELALCSSPTSNGAAVADNKMTGGSNGLTPQSISNKSANGLQLSYITHQTNVQMPAMPQHPISFMLQQPRTAMAGYHSFNPSVMANYNRVPTFYGCSNATPSTDMTLATMAPRQTDLTQQPASAMVGYNPPKPSGNPFDIFEVVNTHPKSTQNRVAQFFQLSCHEGAVTNGNRNEQVVEGTAGNHATVNQDVKEGRRSMRERKAPKALTDFVWF</sequence>
<organism evidence="3 4">
    <name type="scientific">Hibiscus syriacus</name>
    <name type="common">Rose of Sharon</name>
    <dbReference type="NCBI Taxonomy" id="106335"/>
    <lineage>
        <taxon>Eukaryota</taxon>
        <taxon>Viridiplantae</taxon>
        <taxon>Streptophyta</taxon>
        <taxon>Embryophyta</taxon>
        <taxon>Tracheophyta</taxon>
        <taxon>Spermatophyta</taxon>
        <taxon>Magnoliopsida</taxon>
        <taxon>eudicotyledons</taxon>
        <taxon>Gunneridae</taxon>
        <taxon>Pentapetalae</taxon>
        <taxon>rosids</taxon>
        <taxon>malvids</taxon>
        <taxon>Malvales</taxon>
        <taxon>Malvaceae</taxon>
        <taxon>Malvoideae</taxon>
        <taxon>Hibiscus</taxon>
    </lineage>
</organism>
<dbReference type="Proteomes" id="UP000436088">
    <property type="component" value="Unassembled WGS sequence"/>
</dbReference>
<dbReference type="InterPro" id="IPR008942">
    <property type="entry name" value="ENTH_VHS"/>
</dbReference>
<proteinExistence type="predicted"/>
<dbReference type="InterPro" id="IPR014712">
    <property type="entry name" value="ANTH_dom_sf"/>
</dbReference>
<feature type="region of interest" description="Disordered" evidence="1">
    <location>
        <begin position="213"/>
        <end position="252"/>
    </location>
</feature>
<dbReference type="Gene3D" id="1.25.40.90">
    <property type="match status" value="1"/>
</dbReference>
<evidence type="ECO:0000313" key="4">
    <source>
        <dbReference type="Proteomes" id="UP000436088"/>
    </source>
</evidence>
<dbReference type="EMBL" id="VEPZ02000032">
    <property type="protein sequence ID" value="KAE8735458.1"/>
    <property type="molecule type" value="Genomic_DNA"/>
</dbReference>
<evidence type="ECO:0000313" key="3">
    <source>
        <dbReference type="EMBL" id="KAE8735458.1"/>
    </source>
</evidence>
<dbReference type="PANTHER" id="PTHR22951">
    <property type="entry name" value="CLATHRIN ASSEMBLY PROTEIN"/>
    <property type="match status" value="1"/>
</dbReference>
<gene>
    <name evidence="3" type="ORF">F3Y22_tig00000340pilonHSYRG00432</name>
</gene>
<dbReference type="SUPFAM" id="SSF89009">
    <property type="entry name" value="GAT-like domain"/>
    <property type="match status" value="1"/>
</dbReference>
<dbReference type="GO" id="GO:0006900">
    <property type="term" value="P:vesicle budding from membrane"/>
    <property type="evidence" value="ECO:0007669"/>
    <property type="project" value="TreeGrafter"/>
</dbReference>
<dbReference type="Pfam" id="PF07651">
    <property type="entry name" value="ANTH"/>
    <property type="match status" value="1"/>
</dbReference>
<keyword evidence="4" id="KW-1185">Reference proteome</keyword>
<dbReference type="GO" id="GO:0032050">
    <property type="term" value="F:clathrin heavy chain binding"/>
    <property type="evidence" value="ECO:0007669"/>
    <property type="project" value="TreeGrafter"/>
</dbReference>
<protein>
    <recommendedName>
        <fullName evidence="2">AP180 N-terminal homology (ANTH) domain-containing protein</fullName>
    </recommendedName>
</protein>
<evidence type="ECO:0000259" key="2">
    <source>
        <dbReference type="Pfam" id="PF07651"/>
    </source>
</evidence>
<dbReference type="Gene3D" id="1.20.58.150">
    <property type="entry name" value="ANTH domain"/>
    <property type="match status" value="1"/>
</dbReference>
<dbReference type="GO" id="GO:0072583">
    <property type="term" value="P:clathrin-dependent endocytosis"/>
    <property type="evidence" value="ECO:0007669"/>
    <property type="project" value="InterPro"/>
</dbReference>
<feature type="compositionally biased region" description="Polar residues" evidence="1">
    <location>
        <begin position="232"/>
        <end position="251"/>
    </location>
</feature>
<dbReference type="InterPro" id="IPR045192">
    <property type="entry name" value="AP180-like"/>
</dbReference>
<dbReference type="GO" id="GO:0030136">
    <property type="term" value="C:clathrin-coated vesicle"/>
    <property type="evidence" value="ECO:0007669"/>
    <property type="project" value="InterPro"/>
</dbReference>
<dbReference type="GO" id="GO:0048268">
    <property type="term" value="P:clathrin coat assembly"/>
    <property type="evidence" value="ECO:0007669"/>
    <property type="project" value="InterPro"/>
</dbReference>
<dbReference type="PANTHER" id="PTHR22951:SF97">
    <property type="entry name" value="ENTH DOMAIN-CONTAINING PROTEIN"/>
    <property type="match status" value="1"/>
</dbReference>
<dbReference type="SUPFAM" id="SSF48464">
    <property type="entry name" value="ENTH/VHS domain"/>
    <property type="match status" value="1"/>
</dbReference>
<dbReference type="InterPro" id="IPR011417">
    <property type="entry name" value="ANTH_dom"/>
</dbReference>
<dbReference type="GO" id="GO:0005905">
    <property type="term" value="C:clathrin-coated pit"/>
    <property type="evidence" value="ECO:0007669"/>
    <property type="project" value="TreeGrafter"/>
</dbReference>
<feature type="domain" description="AP180 N-terminal homology (ANTH)" evidence="2">
    <location>
        <begin position="142"/>
        <end position="207"/>
    </location>
</feature>
<dbReference type="GO" id="GO:0005546">
    <property type="term" value="F:phosphatidylinositol-4,5-bisphosphate binding"/>
    <property type="evidence" value="ECO:0007669"/>
    <property type="project" value="TreeGrafter"/>
</dbReference>
<reference evidence="3" key="1">
    <citation type="submission" date="2019-09" db="EMBL/GenBank/DDBJ databases">
        <title>Draft genome information of white flower Hibiscus syriacus.</title>
        <authorList>
            <person name="Kim Y.-M."/>
        </authorList>
    </citation>
    <scope>NUCLEOTIDE SEQUENCE [LARGE SCALE GENOMIC DNA]</scope>
    <source>
        <strain evidence="3">YM2019G1</strain>
    </source>
</reference>
<evidence type="ECO:0000256" key="1">
    <source>
        <dbReference type="SAM" id="MobiDB-lite"/>
    </source>
</evidence>
<accession>A0A6A3D690</accession>
<dbReference type="GO" id="GO:0005545">
    <property type="term" value="F:1-phosphatidylinositol binding"/>
    <property type="evidence" value="ECO:0007669"/>
    <property type="project" value="InterPro"/>
</dbReference>